<organism evidence="13 14">
    <name type="scientific">Brettanomyces naardenensis</name>
    <name type="common">Yeast</name>
    <dbReference type="NCBI Taxonomy" id="13370"/>
    <lineage>
        <taxon>Eukaryota</taxon>
        <taxon>Fungi</taxon>
        <taxon>Dikarya</taxon>
        <taxon>Ascomycota</taxon>
        <taxon>Saccharomycotina</taxon>
        <taxon>Pichiomycetes</taxon>
        <taxon>Pichiales</taxon>
        <taxon>Pichiaceae</taxon>
        <taxon>Brettanomyces</taxon>
    </lineage>
</organism>
<feature type="active site" description="Proton donor/acceptor" evidence="9">
    <location>
        <position position="280"/>
    </location>
</feature>
<dbReference type="GO" id="GO:0006046">
    <property type="term" value="P:N-acetylglucosamine catabolic process"/>
    <property type="evidence" value="ECO:0007669"/>
    <property type="project" value="TreeGrafter"/>
</dbReference>
<feature type="binding site" evidence="11">
    <location>
        <position position="130"/>
    </location>
    <ligand>
        <name>Zn(2+)</name>
        <dbReference type="ChEBI" id="CHEBI:29105"/>
    </ligand>
</feature>
<dbReference type="CDD" id="cd00854">
    <property type="entry name" value="NagA"/>
    <property type="match status" value="1"/>
</dbReference>
<feature type="binding site" evidence="10">
    <location>
        <position position="258"/>
    </location>
    <ligand>
        <name>substrate</name>
    </ligand>
</feature>
<comment type="similarity">
    <text evidence="1 8">Belongs to the metallo-dependent hydrolases superfamily. NagA family.</text>
</comment>
<evidence type="ECO:0000256" key="3">
    <source>
        <dbReference type="ARBA" id="ARBA00018029"/>
    </source>
</evidence>
<evidence type="ECO:0000256" key="9">
    <source>
        <dbReference type="PIRSR" id="PIRSR038994-1"/>
    </source>
</evidence>
<dbReference type="InterPro" id="IPR032466">
    <property type="entry name" value="Metal_Hydrolase"/>
</dbReference>
<name>A0A448YG86_BRENA</name>
<dbReference type="PIRSF" id="PIRSF038994">
    <property type="entry name" value="NagA"/>
    <property type="match status" value="1"/>
</dbReference>
<evidence type="ECO:0000256" key="8">
    <source>
        <dbReference type="PIRNR" id="PIRNR038994"/>
    </source>
</evidence>
<dbReference type="PANTHER" id="PTHR11113:SF14">
    <property type="entry name" value="N-ACETYLGLUCOSAMINE-6-PHOSPHATE DEACETYLASE"/>
    <property type="match status" value="1"/>
</dbReference>
<evidence type="ECO:0000256" key="2">
    <source>
        <dbReference type="ARBA" id="ARBA00011899"/>
    </source>
</evidence>
<dbReference type="Gene3D" id="3.20.20.140">
    <property type="entry name" value="Metal-dependent hydrolases"/>
    <property type="match status" value="1"/>
</dbReference>
<dbReference type="InterPro" id="IPR011059">
    <property type="entry name" value="Metal-dep_hydrolase_composite"/>
</dbReference>
<feature type="binding site" evidence="10">
    <location>
        <begin position="314"/>
        <end position="316"/>
    </location>
    <ligand>
        <name>substrate</name>
    </ligand>
</feature>
<evidence type="ECO:0000256" key="4">
    <source>
        <dbReference type="ARBA" id="ARBA00022723"/>
    </source>
</evidence>
<evidence type="ECO:0000256" key="1">
    <source>
        <dbReference type="ARBA" id="ARBA00010716"/>
    </source>
</evidence>
<dbReference type="Proteomes" id="UP000290900">
    <property type="component" value="Unassembled WGS sequence"/>
</dbReference>
<feature type="binding site" evidence="11">
    <location>
        <position position="220"/>
    </location>
    <ligand>
        <name>Zn(2+)</name>
        <dbReference type="ChEBI" id="CHEBI:29105"/>
    </ligand>
</feature>
<dbReference type="EC" id="3.5.1.25" evidence="2 8"/>
<evidence type="ECO:0000256" key="10">
    <source>
        <dbReference type="PIRSR" id="PIRSR038994-2"/>
    </source>
</evidence>
<dbReference type="GO" id="GO:0046872">
    <property type="term" value="F:metal ion binding"/>
    <property type="evidence" value="ECO:0007669"/>
    <property type="project" value="UniProtKB-KW"/>
</dbReference>
<comment type="catalytic activity">
    <reaction evidence="7 8">
        <text>N-acetyl-D-glucosamine 6-phosphate + H2O = D-glucosamine 6-phosphate + acetate</text>
        <dbReference type="Rhea" id="RHEA:22936"/>
        <dbReference type="ChEBI" id="CHEBI:15377"/>
        <dbReference type="ChEBI" id="CHEBI:30089"/>
        <dbReference type="ChEBI" id="CHEBI:57513"/>
        <dbReference type="ChEBI" id="CHEBI:58725"/>
        <dbReference type="EC" id="3.5.1.25"/>
    </reaction>
</comment>
<keyword evidence="14" id="KW-1185">Reference proteome</keyword>
<dbReference type="InterPro" id="IPR006680">
    <property type="entry name" value="Amidohydro-rel"/>
</dbReference>
<sequence>MAIIRFTDCKLCDEGQVVEQDLYVNTESGKIVDPSFNVDKVIDLHGLILTPGFIDIQINGCFGFDFSHYATDEEYLTGYDKCLKKLVKTGTTSLCPTMITSTSKNYSKILPFLEGQKRNDRTESLGAHCEGPIISRKKKGCHDPRNLKTPKNKKEFYEVYGGRQNFQYMKIITAAPELDGFLDLIPEITGNSVVYSIGHTTATFEQSLAAVKNGATMITHMFNAMPQPHHRNPGPIGLEGLEDEGMCPYFGLISDGIHIHPTYINLIYNANKERCCLVTDAMNLIGLPDGEYPWEDRFIIKSGRSLILKGTDTIAGSATEQAKCMRNLREWCDISLPEAVKCVTNNPAKSVHVDDHKGFLRIGYDADLCVLDKHGNVKQVFKLGNKVYDMKEETVKGRL</sequence>
<dbReference type="AlphaFoldDB" id="A0A448YG86"/>
<dbReference type="NCBIfam" id="TIGR00221">
    <property type="entry name" value="nagA"/>
    <property type="match status" value="1"/>
</dbReference>
<dbReference type="InParanoid" id="A0A448YG86"/>
<dbReference type="EMBL" id="CAACVR010000001">
    <property type="protein sequence ID" value="VEU19921.1"/>
    <property type="molecule type" value="Genomic_DNA"/>
</dbReference>
<dbReference type="STRING" id="13370.A0A448YG86"/>
<evidence type="ECO:0000256" key="6">
    <source>
        <dbReference type="ARBA" id="ARBA00023277"/>
    </source>
</evidence>
<dbReference type="Gene3D" id="2.30.40.10">
    <property type="entry name" value="Urease, subunit C, domain 1"/>
    <property type="match status" value="1"/>
</dbReference>
<dbReference type="SUPFAM" id="SSF51338">
    <property type="entry name" value="Composite domain of metallo-dependent hydrolases"/>
    <property type="match status" value="1"/>
</dbReference>
<keyword evidence="5 8" id="KW-0378">Hydrolase</keyword>
<comment type="cofactor">
    <cofactor evidence="11">
        <name>a divalent metal cation</name>
        <dbReference type="ChEBI" id="CHEBI:60240"/>
    </cofactor>
    <text evidence="11">Binds 1 divalent metal cation per subunit.</text>
</comment>
<evidence type="ECO:0000256" key="5">
    <source>
        <dbReference type="ARBA" id="ARBA00022801"/>
    </source>
</evidence>
<dbReference type="SUPFAM" id="SSF51556">
    <property type="entry name" value="Metallo-dependent hydrolases"/>
    <property type="match status" value="1"/>
</dbReference>
<evidence type="ECO:0000313" key="14">
    <source>
        <dbReference type="Proteomes" id="UP000290900"/>
    </source>
</evidence>
<evidence type="ECO:0000256" key="7">
    <source>
        <dbReference type="ARBA" id="ARBA00047647"/>
    </source>
</evidence>
<protein>
    <recommendedName>
        <fullName evidence="3 8">N-acetylglucosamine-6-phosphate deacetylase</fullName>
        <ecNumber evidence="2 8">3.5.1.25</ecNumber>
    </recommendedName>
</protein>
<feature type="domain" description="Amidohydrolase-related" evidence="12">
    <location>
        <begin position="48"/>
        <end position="387"/>
    </location>
</feature>
<dbReference type="PANTHER" id="PTHR11113">
    <property type="entry name" value="N-ACETYLGLUCOSAMINE-6-PHOSPHATE DEACETYLASE"/>
    <property type="match status" value="1"/>
</dbReference>
<dbReference type="InterPro" id="IPR003764">
    <property type="entry name" value="GlcNAc_6-P_deAcase"/>
</dbReference>
<evidence type="ECO:0000259" key="12">
    <source>
        <dbReference type="Pfam" id="PF01979"/>
    </source>
</evidence>
<reference evidence="13 14" key="1">
    <citation type="submission" date="2018-12" db="EMBL/GenBank/DDBJ databases">
        <authorList>
            <person name="Tiukova I."/>
            <person name="Dainat J."/>
        </authorList>
    </citation>
    <scope>NUCLEOTIDE SEQUENCE [LARGE SCALE GENOMIC DNA]</scope>
</reference>
<feature type="binding site" evidence="11">
    <location>
        <position position="199"/>
    </location>
    <ligand>
        <name>Zn(2+)</name>
        <dbReference type="ChEBI" id="CHEBI:29105"/>
    </ligand>
</feature>
<proteinExistence type="inferred from homology"/>
<keyword evidence="6 8" id="KW-0119">Carbohydrate metabolism</keyword>
<dbReference type="OrthoDB" id="10264777at2759"/>
<feature type="binding site" evidence="10">
    <location>
        <position position="231"/>
    </location>
    <ligand>
        <name>substrate</name>
    </ligand>
</feature>
<gene>
    <name evidence="13" type="ORF">BRENAR_LOCUS656</name>
</gene>
<keyword evidence="4 11" id="KW-0479">Metal-binding</keyword>
<feature type="binding site" evidence="10">
    <location>
        <position position="141"/>
    </location>
    <ligand>
        <name>substrate</name>
    </ligand>
</feature>
<feature type="binding site" evidence="10">
    <location>
        <begin position="223"/>
        <end position="224"/>
    </location>
    <ligand>
        <name>substrate</name>
    </ligand>
</feature>
<evidence type="ECO:0000313" key="13">
    <source>
        <dbReference type="EMBL" id="VEU19921.1"/>
    </source>
</evidence>
<dbReference type="GO" id="GO:0008448">
    <property type="term" value="F:N-acetylglucosamine-6-phosphate deacetylase activity"/>
    <property type="evidence" value="ECO:0007669"/>
    <property type="project" value="UniProtKB-UniRule"/>
</dbReference>
<evidence type="ECO:0000256" key="11">
    <source>
        <dbReference type="PIRSR" id="PIRSR038994-3"/>
    </source>
</evidence>
<dbReference type="Pfam" id="PF01979">
    <property type="entry name" value="Amidohydro_1"/>
    <property type="match status" value="1"/>
</dbReference>
<accession>A0A448YG86</accession>